<proteinExistence type="predicted"/>
<gene>
    <name evidence="1" type="ORF">ACFL27_10445</name>
</gene>
<comment type="caution">
    <text evidence="1">The sequence shown here is derived from an EMBL/GenBank/DDBJ whole genome shotgun (WGS) entry which is preliminary data.</text>
</comment>
<evidence type="ECO:0000313" key="1">
    <source>
        <dbReference type="EMBL" id="MFC1850600.1"/>
    </source>
</evidence>
<sequence>MPEGDKYSRSETTLFLLVSADGKITSGQSDTLDPDWDWKRIHGAKEGLQQYYQIEQTTDLFAP</sequence>
<evidence type="ECO:0000313" key="2">
    <source>
        <dbReference type="Proteomes" id="UP001594351"/>
    </source>
</evidence>
<name>A0ABV6YWL1_UNCC1</name>
<reference evidence="1 2" key="1">
    <citation type="submission" date="2024-09" db="EMBL/GenBank/DDBJ databases">
        <title>Laminarin stimulates single cell rates of sulfate reduction while oxygen inhibits transcriptomic activity in coastal marine sediment.</title>
        <authorList>
            <person name="Lindsay M."/>
            <person name="Orcutt B."/>
            <person name="Emerson D."/>
            <person name="Stepanauskas R."/>
            <person name="D'Angelo T."/>
        </authorList>
    </citation>
    <scope>NUCLEOTIDE SEQUENCE [LARGE SCALE GENOMIC DNA]</scope>
    <source>
        <strain evidence="1">SAG AM-311-K15</strain>
    </source>
</reference>
<dbReference type="EMBL" id="JBHPBY010000110">
    <property type="protein sequence ID" value="MFC1850600.1"/>
    <property type="molecule type" value="Genomic_DNA"/>
</dbReference>
<accession>A0ABV6YWL1</accession>
<protein>
    <submittedName>
        <fullName evidence="1">Uncharacterized protein</fullName>
    </submittedName>
</protein>
<keyword evidence="2" id="KW-1185">Reference proteome</keyword>
<organism evidence="1 2">
    <name type="scientific">candidate division CSSED10-310 bacterium</name>
    <dbReference type="NCBI Taxonomy" id="2855610"/>
    <lineage>
        <taxon>Bacteria</taxon>
        <taxon>Bacteria division CSSED10-310</taxon>
    </lineage>
</organism>
<dbReference type="Proteomes" id="UP001594351">
    <property type="component" value="Unassembled WGS sequence"/>
</dbReference>